<name>A0A1I8BHH6_MELHA</name>
<evidence type="ECO:0000256" key="1">
    <source>
        <dbReference type="SAM" id="SignalP"/>
    </source>
</evidence>
<protein>
    <submittedName>
        <fullName evidence="4">EB domain-containing protein</fullName>
    </submittedName>
</protein>
<feature type="signal peptide" evidence="1">
    <location>
        <begin position="1"/>
        <end position="23"/>
    </location>
</feature>
<accession>A0A1I8BHH6</accession>
<organism evidence="3 4">
    <name type="scientific">Meloidogyne hapla</name>
    <name type="common">Root-knot nematode worm</name>
    <dbReference type="NCBI Taxonomy" id="6305"/>
    <lineage>
        <taxon>Eukaryota</taxon>
        <taxon>Metazoa</taxon>
        <taxon>Ecdysozoa</taxon>
        <taxon>Nematoda</taxon>
        <taxon>Chromadorea</taxon>
        <taxon>Rhabditida</taxon>
        <taxon>Tylenchina</taxon>
        <taxon>Tylenchomorpha</taxon>
        <taxon>Tylenchoidea</taxon>
        <taxon>Meloidogynidae</taxon>
        <taxon>Meloidogyninae</taxon>
        <taxon>Meloidogyne</taxon>
    </lineage>
</organism>
<dbReference type="WBParaSite" id="MhA1_Contig2334.frz3.gene7">
    <property type="protein sequence ID" value="MhA1_Contig2334.frz3.gene7"/>
    <property type="gene ID" value="MhA1_Contig2334.frz3.gene7"/>
</dbReference>
<evidence type="ECO:0000313" key="4">
    <source>
        <dbReference type="WBParaSite" id="MhA1_Contig2334.frz3.gene7"/>
    </source>
</evidence>
<reference evidence="4" key="1">
    <citation type="submission" date="2016-11" db="UniProtKB">
        <authorList>
            <consortium name="WormBaseParasite"/>
        </authorList>
    </citation>
    <scope>IDENTIFICATION</scope>
</reference>
<dbReference type="AlphaFoldDB" id="A0A1I8BHH6"/>
<keyword evidence="3" id="KW-1185">Reference proteome</keyword>
<proteinExistence type="predicted"/>
<evidence type="ECO:0000259" key="2">
    <source>
        <dbReference type="Pfam" id="PF01683"/>
    </source>
</evidence>
<evidence type="ECO:0000313" key="3">
    <source>
        <dbReference type="Proteomes" id="UP000095281"/>
    </source>
</evidence>
<dbReference type="Pfam" id="PF01683">
    <property type="entry name" value="EB"/>
    <property type="match status" value="1"/>
</dbReference>
<keyword evidence="1" id="KW-0732">Signal</keyword>
<feature type="domain" description="EB" evidence="2">
    <location>
        <begin position="81"/>
        <end position="123"/>
    </location>
</feature>
<dbReference type="InterPro" id="IPR006149">
    <property type="entry name" value="EB_dom"/>
</dbReference>
<sequence length="231" mass="23887">MNSFSSTLFSLISFFALTEICLSVKNLTLLRIEPSKRQAYGQAFGAVGPATCGPLPAGCAAMPVAALPPAPAVSAAPMPTGRLIPQALPSAPCEPGVECTGGSICSQGICLCPPELVQEGTVCVSRTIYGVVPPPPVAAVPPPPIPVAYYPSPLPPPIPAPIAPAPMPIPAAVVAPYPVAAAIPSPCIPPYGRFRAACVRRDGEQIQNEGILYNLDDDGSNSVERDVEWRK</sequence>
<feature type="chain" id="PRO_5009315816" evidence="1">
    <location>
        <begin position="24"/>
        <end position="231"/>
    </location>
</feature>
<dbReference type="Proteomes" id="UP000095281">
    <property type="component" value="Unplaced"/>
</dbReference>